<reference evidence="1" key="1">
    <citation type="journal article" date="2020" name="Stud. Mycol.">
        <title>101 Dothideomycetes genomes: a test case for predicting lifestyles and emergence of pathogens.</title>
        <authorList>
            <person name="Haridas S."/>
            <person name="Albert R."/>
            <person name="Binder M."/>
            <person name="Bloem J."/>
            <person name="Labutti K."/>
            <person name="Salamov A."/>
            <person name="Andreopoulos B."/>
            <person name="Baker S."/>
            <person name="Barry K."/>
            <person name="Bills G."/>
            <person name="Bluhm B."/>
            <person name="Cannon C."/>
            <person name="Castanera R."/>
            <person name="Culley D."/>
            <person name="Daum C."/>
            <person name="Ezra D."/>
            <person name="Gonzalez J."/>
            <person name="Henrissat B."/>
            <person name="Kuo A."/>
            <person name="Liang C."/>
            <person name="Lipzen A."/>
            <person name="Lutzoni F."/>
            <person name="Magnuson J."/>
            <person name="Mondo S."/>
            <person name="Nolan M."/>
            <person name="Ohm R."/>
            <person name="Pangilinan J."/>
            <person name="Park H.-J."/>
            <person name="Ramirez L."/>
            <person name="Alfaro M."/>
            <person name="Sun H."/>
            <person name="Tritt A."/>
            <person name="Yoshinaga Y."/>
            <person name="Zwiers L.-H."/>
            <person name="Turgeon B."/>
            <person name="Goodwin S."/>
            <person name="Spatafora J."/>
            <person name="Crous P."/>
            <person name="Grigoriev I."/>
        </authorList>
    </citation>
    <scope>NUCLEOTIDE SEQUENCE</scope>
    <source>
        <strain evidence="1">CBS 207.26</strain>
    </source>
</reference>
<feature type="non-terminal residue" evidence="1">
    <location>
        <position position="1"/>
    </location>
</feature>
<protein>
    <submittedName>
        <fullName evidence="1">Uncharacterized protein</fullName>
    </submittedName>
</protein>
<evidence type="ECO:0000313" key="1">
    <source>
        <dbReference type="EMBL" id="KAF2180854.1"/>
    </source>
</evidence>
<sequence length="100" mass="11446">VLIIITNYIKHLDPALICSGCVNIKVKFPLTNKNIIINVTSGNKLENKFIAKILKLEFSLAKIMSLLLANKQSPYHVIISVDTWIERIRKERKKLTRTNS</sequence>
<evidence type="ECO:0000313" key="2">
    <source>
        <dbReference type="Proteomes" id="UP000800200"/>
    </source>
</evidence>
<dbReference type="OrthoDB" id="10251412at2759"/>
<gene>
    <name evidence="1" type="ORF">K469DRAFT_590741</name>
</gene>
<dbReference type="Proteomes" id="UP000800200">
    <property type="component" value="Unassembled WGS sequence"/>
</dbReference>
<dbReference type="EMBL" id="ML994655">
    <property type="protein sequence ID" value="KAF2180854.1"/>
    <property type="molecule type" value="Genomic_DNA"/>
</dbReference>
<proteinExistence type="predicted"/>
<organism evidence="1 2">
    <name type="scientific">Zopfia rhizophila CBS 207.26</name>
    <dbReference type="NCBI Taxonomy" id="1314779"/>
    <lineage>
        <taxon>Eukaryota</taxon>
        <taxon>Fungi</taxon>
        <taxon>Dikarya</taxon>
        <taxon>Ascomycota</taxon>
        <taxon>Pezizomycotina</taxon>
        <taxon>Dothideomycetes</taxon>
        <taxon>Dothideomycetes incertae sedis</taxon>
        <taxon>Zopfiaceae</taxon>
        <taxon>Zopfia</taxon>
    </lineage>
</organism>
<dbReference type="AlphaFoldDB" id="A0A6A6DMT1"/>
<name>A0A6A6DMT1_9PEZI</name>
<accession>A0A6A6DMT1</accession>
<keyword evidence="2" id="KW-1185">Reference proteome</keyword>